<feature type="transmembrane region" description="Helical" evidence="6">
    <location>
        <begin position="243"/>
        <end position="264"/>
    </location>
</feature>
<protein>
    <submittedName>
        <fullName evidence="7">Sporulation integral membrane protein YtvI</fullName>
    </submittedName>
</protein>
<dbReference type="PANTHER" id="PTHR21716:SF68">
    <property type="entry name" value="TRANSPORT PROTEIN YTVI-RELATED"/>
    <property type="match status" value="1"/>
</dbReference>
<dbReference type="NCBIfam" id="TIGR02872">
    <property type="entry name" value="spore_ytvI"/>
    <property type="match status" value="1"/>
</dbReference>
<dbReference type="RefSeq" id="WP_378140625.1">
    <property type="nucleotide sequence ID" value="NZ_JBHSEF010000011.1"/>
</dbReference>
<sequence>MKVKFMDRVLFRNILLLIVAAVVFFVILPVSLPILFALIVAIMIEPLVHFSQNRFKLSRKAAVIINYTVTFGLFILLFYFMITSLISRVIDWSKAFPSYLNDLGGIWINIQNQLFDMTQGLPLEVVKSIQSELDSTIASLQRSLLNIVNYENITSLLTEIPSLLVSFIVFLIALFLFMLDLPSLRGSFFSYFSNETADKILFMYSGIRRVIVGFMKAQILVSFIILFVSLVGLFIIIPEYAIVMSLVIWIIDVIPILGSIIILAPWSIGAFAMGNVALGTKLAILAVILLIIRRSVEPKVMGAQMGLSPLAVLIAMFIGAKLFGLVGFIVGPLVVIVFTTAKEAGIIKMNFKL</sequence>
<organism evidence="7 8">
    <name type="scientific">Chryseomicrobium palamuruense</name>
    <dbReference type="NCBI Taxonomy" id="682973"/>
    <lineage>
        <taxon>Bacteria</taxon>
        <taxon>Bacillati</taxon>
        <taxon>Bacillota</taxon>
        <taxon>Bacilli</taxon>
        <taxon>Bacillales</taxon>
        <taxon>Caryophanaceae</taxon>
        <taxon>Chryseomicrobium</taxon>
    </lineage>
</organism>
<comment type="caution">
    <text evidence="7">The sequence shown here is derived from an EMBL/GenBank/DDBJ whole genome shotgun (WGS) entry which is preliminary data.</text>
</comment>
<dbReference type="InterPro" id="IPR002549">
    <property type="entry name" value="AI-2E-like"/>
</dbReference>
<evidence type="ECO:0000256" key="3">
    <source>
        <dbReference type="ARBA" id="ARBA00022692"/>
    </source>
</evidence>
<evidence type="ECO:0000256" key="4">
    <source>
        <dbReference type="ARBA" id="ARBA00022989"/>
    </source>
</evidence>
<dbReference type="PANTHER" id="PTHR21716">
    <property type="entry name" value="TRANSMEMBRANE PROTEIN"/>
    <property type="match status" value="1"/>
</dbReference>
<evidence type="ECO:0000256" key="2">
    <source>
        <dbReference type="ARBA" id="ARBA00009773"/>
    </source>
</evidence>
<dbReference type="Pfam" id="PF01594">
    <property type="entry name" value="AI-2E_transport"/>
    <property type="match status" value="1"/>
</dbReference>
<comment type="subcellular location">
    <subcellularLocation>
        <location evidence="1">Membrane</location>
        <topology evidence="1">Multi-pass membrane protein</topology>
    </subcellularLocation>
</comment>
<feature type="transmembrane region" description="Helical" evidence="6">
    <location>
        <begin position="271"/>
        <end position="292"/>
    </location>
</feature>
<gene>
    <name evidence="7" type="primary">ytvI</name>
    <name evidence="7" type="ORF">ACFO0S_04530</name>
</gene>
<keyword evidence="4 6" id="KW-1133">Transmembrane helix</keyword>
<keyword evidence="3 6" id="KW-0812">Transmembrane</keyword>
<proteinExistence type="inferred from homology"/>
<feature type="transmembrane region" description="Helical" evidence="6">
    <location>
        <begin position="34"/>
        <end position="51"/>
    </location>
</feature>
<reference evidence="8" key="1">
    <citation type="journal article" date="2019" name="Int. J. Syst. Evol. Microbiol.">
        <title>The Global Catalogue of Microorganisms (GCM) 10K type strain sequencing project: providing services to taxonomists for standard genome sequencing and annotation.</title>
        <authorList>
            <consortium name="The Broad Institute Genomics Platform"/>
            <consortium name="The Broad Institute Genome Sequencing Center for Infectious Disease"/>
            <person name="Wu L."/>
            <person name="Ma J."/>
        </authorList>
    </citation>
    <scope>NUCLEOTIDE SEQUENCE [LARGE SCALE GENOMIC DNA]</scope>
    <source>
        <strain evidence="8">CCUG 50353</strain>
    </source>
</reference>
<feature type="transmembrane region" description="Helical" evidence="6">
    <location>
        <begin position="9"/>
        <end position="28"/>
    </location>
</feature>
<name>A0ABV8UV58_9BACL</name>
<comment type="similarity">
    <text evidence="2">Belongs to the autoinducer-2 exporter (AI-2E) (TC 2.A.86) family.</text>
</comment>
<keyword evidence="5 6" id="KW-0472">Membrane</keyword>
<keyword evidence="8" id="KW-1185">Reference proteome</keyword>
<accession>A0ABV8UV58</accession>
<dbReference type="InterPro" id="IPR014227">
    <property type="entry name" value="YtvI-like"/>
</dbReference>
<evidence type="ECO:0000256" key="5">
    <source>
        <dbReference type="ARBA" id="ARBA00023136"/>
    </source>
</evidence>
<evidence type="ECO:0000313" key="8">
    <source>
        <dbReference type="Proteomes" id="UP001595733"/>
    </source>
</evidence>
<feature type="transmembrane region" description="Helical" evidence="6">
    <location>
        <begin position="160"/>
        <end position="179"/>
    </location>
</feature>
<dbReference type="Proteomes" id="UP001595733">
    <property type="component" value="Unassembled WGS sequence"/>
</dbReference>
<evidence type="ECO:0000313" key="7">
    <source>
        <dbReference type="EMBL" id="MFC4354340.1"/>
    </source>
</evidence>
<dbReference type="EMBL" id="JBHSEF010000011">
    <property type="protein sequence ID" value="MFC4354340.1"/>
    <property type="molecule type" value="Genomic_DNA"/>
</dbReference>
<feature type="transmembrane region" description="Helical" evidence="6">
    <location>
        <begin position="312"/>
        <end position="339"/>
    </location>
</feature>
<feature type="transmembrane region" description="Helical" evidence="6">
    <location>
        <begin position="217"/>
        <end position="237"/>
    </location>
</feature>
<feature type="transmembrane region" description="Helical" evidence="6">
    <location>
        <begin position="63"/>
        <end position="82"/>
    </location>
</feature>
<evidence type="ECO:0000256" key="6">
    <source>
        <dbReference type="SAM" id="Phobius"/>
    </source>
</evidence>
<evidence type="ECO:0000256" key="1">
    <source>
        <dbReference type="ARBA" id="ARBA00004141"/>
    </source>
</evidence>